<dbReference type="EMBL" id="CP117811">
    <property type="protein sequence ID" value="WDE95723.1"/>
    <property type="molecule type" value="Genomic_DNA"/>
</dbReference>
<keyword evidence="6" id="KW-0597">Phosphoprotein</keyword>
<dbReference type="SUPFAM" id="SSF46689">
    <property type="entry name" value="Homeodomain-like"/>
    <property type="match status" value="1"/>
</dbReference>
<evidence type="ECO:0000256" key="4">
    <source>
        <dbReference type="ARBA" id="ARBA00023125"/>
    </source>
</evidence>
<feature type="domain" description="Sigma-54 factor interaction" evidence="7">
    <location>
        <begin position="151"/>
        <end position="381"/>
    </location>
</feature>
<dbReference type="PROSITE" id="PS50110">
    <property type="entry name" value="RESPONSE_REGULATORY"/>
    <property type="match status" value="1"/>
</dbReference>
<reference evidence="9 10" key="1">
    <citation type="submission" date="2023-02" db="EMBL/GenBank/DDBJ databases">
        <title>Genome sequence of Lentisphaera profundi SAORIC-696.</title>
        <authorList>
            <person name="Kim e."/>
            <person name="Cho J.-C."/>
            <person name="Choi A."/>
            <person name="Kang I."/>
        </authorList>
    </citation>
    <scope>NUCLEOTIDE SEQUENCE [LARGE SCALE GENOMIC DNA]</scope>
    <source>
        <strain evidence="9 10">SAORIC-696</strain>
    </source>
</reference>
<accession>A0ABY7VR76</accession>
<name>A0ABY7VR76_9BACT</name>
<dbReference type="InterPro" id="IPR058031">
    <property type="entry name" value="AAA_lid_NorR"/>
</dbReference>
<dbReference type="SUPFAM" id="SSF52540">
    <property type="entry name" value="P-loop containing nucleoside triphosphate hydrolases"/>
    <property type="match status" value="1"/>
</dbReference>
<dbReference type="Proteomes" id="UP001214250">
    <property type="component" value="Chromosome 1"/>
</dbReference>
<dbReference type="RefSeq" id="WP_274149451.1">
    <property type="nucleotide sequence ID" value="NZ_CP117811.1"/>
</dbReference>
<dbReference type="InterPro" id="IPR009057">
    <property type="entry name" value="Homeodomain-like_sf"/>
</dbReference>
<dbReference type="PANTHER" id="PTHR32071:SF21">
    <property type="entry name" value="TRANSCRIPTIONAL REGULATORY PROTEIN FLGR"/>
    <property type="match status" value="1"/>
</dbReference>
<feature type="domain" description="Response regulatory" evidence="8">
    <location>
        <begin position="10"/>
        <end position="125"/>
    </location>
</feature>
<sequence length="457" mass="51452">MAKHELKDLEVFIVDDDEAIRDSLSMYLASLGVHVRCACNPIDALAELKVKSAGIVISDVRMPQMDGMTFLKELKKTYGDDTEVLIITGHSNEALAIEALKNGAFDYFRKPLHAREVVESLKRTKRFNDLKQENAQLKQRLELNQTSKIGFFGDSPATKTMLEMMRRVSKMPMTCVWLHGETGSGKEIAARHIHELTCGEKKPFVAINCGAIPEKLIESELFGHEKGAFTGADSRRSGVFELAKGGTVFLDEISEMPLNAQVKLLRVLEDRVVRRVGGDQEIKLDDTRILVASNRDLESLVEAGEFREDLYFRVNIAKIPIPALRERTQDIIPLAQSFLKEFSQRCHRSLKLSLEAEAGLLSYSFKGNIRELRNILERATIFAMGEEIQLSDLNLTPGSQPQSHKEMALNTSSLNLKEMEETFVKRAIRQGNHSHAARILGITPQALYRKLDKYGLR</sequence>
<dbReference type="Pfam" id="PF00072">
    <property type="entry name" value="Response_reg"/>
    <property type="match status" value="1"/>
</dbReference>
<evidence type="ECO:0000259" key="8">
    <source>
        <dbReference type="PROSITE" id="PS50110"/>
    </source>
</evidence>
<dbReference type="InterPro" id="IPR027417">
    <property type="entry name" value="P-loop_NTPase"/>
</dbReference>
<dbReference type="Gene3D" id="3.40.50.2300">
    <property type="match status" value="1"/>
</dbReference>
<dbReference type="Pfam" id="PF02954">
    <property type="entry name" value="HTH_8"/>
    <property type="match status" value="1"/>
</dbReference>
<dbReference type="PANTHER" id="PTHR32071">
    <property type="entry name" value="TRANSCRIPTIONAL REGULATORY PROTEIN"/>
    <property type="match status" value="1"/>
</dbReference>
<dbReference type="InterPro" id="IPR011006">
    <property type="entry name" value="CheY-like_superfamily"/>
</dbReference>
<dbReference type="InterPro" id="IPR001789">
    <property type="entry name" value="Sig_transdc_resp-reg_receiver"/>
</dbReference>
<dbReference type="InterPro" id="IPR002197">
    <property type="entry name" value="HTH_Fis"/>
</dbReference>
<keyword evidence="1" id="KW-0547">Nucleotide-binding</keyword>
<keyword evidence="4" id="KW-0238">DNA-binding</keyword>
<dbReference type="SMART" id="SM00382">
    <property type="entry name" value="AAA"/>
    <property type="match status" value="1"/>
</dbReference>
<gene>
    <name evidence="9" type="ORF">PQO03_08340</name>
</gene>
<keyword evidence="5" id="KW-0804">Transcription</keyword>
<dbReference type="Gene3D" id="3.40.50.300">
    <property type="entry name" value="P-loop containing nucleotide triphosphate hydrolases"/>
    <property type="match status" value="1"/>
</dbReference>
<evidence type="ECO:0000313" key="9">
    <source>
        <dbReference type="EMBL" id="WDE95723.1"/>
    </source>
</evidence>
<protein>
    <submittedName>
        <fullName evidence="9">Sigma-54 dependent transcriptional regulator</fullName>
    </submittedName>
</protein>
<dbReference type="Pfam" id="PF00158">
    <property type="entry name" value="Sigma54_activat"/>
    <property type="match status" value="1"/>
</dbReference>
<evidence type="ECO:0000256" key="1">
    <source>
        <dbReference type="ARBA" id="ARBA00022741"/>
    </source>
</evidence>
<evidence type="ECO:0000259" key="7">
    <source>
        <dbReference type="PROSITE" id="PS50045"/>
    </source>
</evidence>
<dbReference type="Gene3D" id="1.10.8.60">
    <property type="match status" value="1"/>
</dbReference>
<keyword evidence="3" id="KW-0805">Transcription regulation</keyword>
<evidence type="ECO:0000256" key="3">
    <source>
        <dbReference type="ARBA" id="ARBA00023015"/>
    </source>
</evidence>
<proteinExistence type="predicted"/>
<dbReference type="SMART" id="SM00448">
    <property type="entry name" value="REC"/>
    <property type="match status" value="1"/>
</dbReference>
<evidence type="ECO:0000256" key="5">
    <source>
        <dbReference type="ARBA" id="ARBA00023163"/>
    </source>
</evidence>
<dbReference type="Gene3D" id="1.10.10.60">
    <property type="entry name" value="Homeodomain-like"/>
    <property type="match status" value="1"/>
</dbReference>
<evidence type="ECO:0000313" key="10">
    <source>
        <dbReference type="Proteomes" id="UP001214250"/>
    </source>
</evidence>
<organism evidence="9 10">
    <name type="scientific">Lentisphaera profundi</name>
    <dbReference type="NCBI Taxonomy" id="1658616"/>
    <lineage>
        <taxon>Bacteria</taxon>
        <taxon>Pseudomonadati</taxon>
        <taxon>Lentisphaerota</taxon>
        <taxon>Lentisphaeria</taxon>
        <taxon>Lentisphaerales</taxon>
        <taxon>Lentisphaeraceae</taxon>
        <taxon>Lentisphaera</taxon>
    </lineage>
</organism>
<dbReference type="PROSITE" id="PS50045">
    <property type="entry name" value="SIGMA54_INTERACT_4"/>
    <property type="match status" value="1"/>
</dbReference>
<feature type="modified residue" description="4-aspartylphosphate" evidence="6">
    <location>
        <position position="59"/>
    </location>
</feature>
<keyword evidence="2" id="KW-0067">ATP-binding</keyword>
<evidence type="ECO:0000256" key="2">
    <source>
        <dbReference type="ARBA" id="ARBA00022840"/>
    </source>
</evidence>
<evidence type="ECO:0000256" key="6">
    <source>
        <dbReference type="PROSITE-ProRule" id="PRU00169"/>
    </source>
</evidence>
<keyword evidence="10" id="KW-1185">Reference proteome</keyword>
<dbReference type="CDD" id="cd00009">
    <property type="entry name" value="AAA"/>
    <property type="match status" value="1"/>
</dbReference>
<dbReference type="SUPFAM" id="SSF52172">
    <property type="entry name" value="CheY-like"/>
    <property type="match status" value="1"/>
</dbReference>
<dbReference type="InterPro" id="IPR003593">
    <property type="entry name" value="AAA+_ATPase"/>
</dbReference>
<dbReference type="InterPro" id="IPR002078">
    <property type="entry name" value="Sigma_54_int"/>
</dbReference>
<dbReference type="Pfam" id="PF25601">
    <property type="entry name" value="AAA_lid_14"/>
    <property type="match status" value="1"/>
</dbReference>